<keyword evidence="2" id="KW-0732">Signal</keyword>
<dbReference type="PANTHER" id="PTHR30404">
    <property type="entry name" value="N-ACETYLMURAMOYL-L-ALANINE AMIDASE"/>
    <property type="match status" value="1"/>
</dbReference>
<gene>
    <name evidence="4" type="ORF">QD47_15510</name>
</gene>
<dbReference type="GO" id="GO:0009253">
    <property type="term" value="P:peptidoglycan catabolic process"/>
    <property type="evidence" value="ECO:0007669"/>
    <property type="project" value="InterPro"/>
</dbReference>
<dbReference type="CDD" id="cd02696">
    <property type="entry name" value="MurNAc-LAA"/>
    <property type="match status" value="1"/>
</dbReference>
<keyword evidence="1" id="KW-0378">Hydrolase</keyword>
<evidence type="ECO:0000256" key="2">
    <source>
        <dbReference type="SAM" id="SignalP"/>
    </source>
</evidence>
<dbReference type="Proteomes" id="UP000032534">
    <property type="component" value="Unassembled WGS sequence"/>
</dbReference>
<feature type="signal peptide" evidence="2">
    <location>
        <begin position="1"/>
        <end position="34"/>
    </location>
</feature>
<dbReference type="AlphaFoldDB" id="A0A0D7X008"/>
<comment type="caution">
    <text evidence="4">The sequence shown here is derived from an EMBL/GenBank/DDBJ whole genome shotgun (WGS) entry which is preliminary data.</text>
</comment>
<evidence type="ECO:0000313" key="4">
    <source>
        <dbReference type="EMBL" id="KJD44771.1"/>
    </source>
</evidence>
<keyword evidence="5" id="KW-1185">Reference proteome</keyword>
<dbReference type="GO" id="GO:0008745">
    <property type="term" value="F:N-acetylmuramoyl-L-alanine amidase activity"/>
    <property type="evidence" value="ECO:0007669"/>
    <property type="project" value="InterPro"/>
</dbReference>
<sequence length="253" mass="28187">MRKEKLNIIWLIGMGLSFSILCSAVFASFAYASAQPGEKSTNPNKDTESQSNVHSSYHAFAKPVVLIDVGHGGVDGGTSHKGLLEKDINLAIGQKLYLILRSQGYPAVLNRDKDYALSDDNRWLQSKSRHLKDLAQRKSLTEQLPTALVVSLHVNWTKRAEKRGPIVLYQDEGSSYLLAERIQHSLNRLFCMNRETVYGKPFYLLNKIQPPAVIVETGFISNEQDRAILSGDRGQKNVAEAIAKGIIAHLTVW</sequence>
<dbReference type="OrthoDB" id="9772024at2"/>
<dbReference type="EMBL" id="JTHP01000030">
    <property type="protein sequence ID" value="KJD44771.1"/>
    <property type="molecule type" value="Genomic_DNA"/>
</dbReference>
<dbReference type="SMART" id="SM00646">
    <property type="entry name" value="Ami_3"/>
    <property type="match status" value="1"/>
</dbReference>
<feature type="domain" description="MurNAc-LAA" evidence="3">
    <location>
        <begin position="146"/>
        <end position="247"/>
    </location>
</feature>
<evidence type="ECO:0000256" key="1">
    <source>
        <dbReference type="ARBA" id="ARBA00022801"/>
    </source>
</evidence>
<dbReference type="InterPro" id="IPR002508">
    <property type="entry name" value="MurNAc-LAA_cat"/>
</dbReference>
<dbReference type="RefSeq" id="WP_152643815.1">
    <property type="nucleotide sequence ID" value="NZ_JTHP01000030.1"/>
</dbReference>
<evidence type="ECO:0000313" key="5">
    <source>
        <dbReference type="Proteomes" id="UP000032534"/>
    </source>
</evidence>
<dbReference type="SUPFAM" id="SSF53187">
    <property type="entry name" value="Zn-dependent exopeptidases"/>
    <property type="match status" value="1"/>
</dbReference>
<reference evidence="4 5" key="1">
    <citation type="submission" date="2014-11" db="EMBL/GenBank/DDBJ databases">
        <title>Draft Genome Sequences of Paenibacillus polymyxa NRRL B-30509 and Paenibacillus terrae NRRL B-30644, Strains from a Poultry Environment that Produce Tridecaptin A and Paenicidins.</title>
        <authorList>
            <person name="van Belkum M.J."/>
            <person name="Lohans C.T."/>
            <person name="Vederas J.C."/>
        </authorList>
    </citation>
    <scope>NUCLEOTIDE SEQUENCE [LARGE SCALE GENOMIC DNA]</scope>
    <source>
        <strain evidence="4 5">NRRL B-30644</strain>
    </source>
</reference>
<proteinExistence type="predicted"/>
<feature type="chain" id="PRO_5002325955" evidence="2">
    <location>
        <begin position="35"/>
        <end position="253"/>
    </location>
</feature>
<evidence type="ECO:0000259" key="3">
    <source>
        <dbReference type="SMART" id="SM00646"/>
    </source>
</evidence>
<dbReference type="Gene3D" id="3.40.630.40">
    <property type="entry name" value="Zn-dependent exopeptidases"/>
    <property type="match status" value="1"/>
</dbReference>
<dbReference type="PATRIC" id="fig|159743.3.peg.3453"/>
<protein>
    <submittedName>
        <fullName evidence="4">N-acetylmuramoyl-L-alanine amidase</fullName>
    </submittedName>
</protein>
<dbReference type="GO" id="GO:0030288">
    <property type="term" value="C:outer membrane-bounded periplasmic space"/>
    <property type="evidence" value="ECO:0007669"/>
    <property type="project" value="TreeGrafter"/>
</dbReference>
<dbReference type="PANTHER" id="PTHR30404:SF0">
    <property type="entry name" value="N-ACETYLMURAMOYL-L-ALANINE AMIDASE AMIC"/>
    <property type="match status" value="1"/>
</dbReference>
<dbReference type="Pfam" id="PF01520">
    <property type="entry name" value="Amidase_3"/>
    <property type="match status" value="1"/>
</dbReference>
<dbReference type="InterPro" id="IPR050695">
    <property type="entry name" value="N-acetylmuramoyl_amidase_3"/>
</dbReference>
<organism evidence="4 5">
    <name type="scientific">Paenibacillus terrae</name>
    <dbReference type="NCBI Taxonomy" id="159743"/>
    <lineage>
        <taxon>Bacteria</taxon>
        <taxon>Bacillati</taxon>
        <taxon>Bacillota</taxon>
        <taxon>Bacilli</taxon>
        <taxon>Bacillales</taxon>
        <taxon>Paenibacillaceae</taxon>
        <taxon>Paenibacillus</taxon>
    </lineage>
</organism>
<accession>A0A0D7X008</accession>
<name>A0A0D7X008_9BACL</name>